<comment type="caution">
    <text evidence="2">The sequence shown here is derived from an EMBL/GenBank/DDBJ whole genome shotgun (WGS) entry which is preliminary data.</text>
</comment>
<organism evidence="2 3">
    <name type="scientific">Gangjinia marincola</name>
    <dbReference type="NCBI Taxonomy" id="578463"/>
    <lineage>
        <taxon>Bacteria</taxon>
        <taxon>Pseudomonadati</taxon>
        <taxon>Bacteroidota</taxon>
        <taxon>Flavobacteriia</taxon>
        <taxon>Flavobacteriales</taxon>
        <taxon>Flavobacteriaceae</taxon>
        <taxon>Gangjinia</taxon>
    </lineage>
</organism>
<feature type="chain" id="PRO_5046220913" evidence="1">
    <location>
        <begin position="23"/>
        <end position="515"/>
    </location>
</feature>
<keyword evidence="1" id="KW-0732">Signal</keyword>
<gene>
    <name evidence="2" type="ORF">GCM10009117_15320</name>
</gene>
<evidence type="ECO:0000256" key="1">
    <source>
        <dbReference type="SAM" id="SignalP"/>
    </source>
</evidence>
<accession>A0ABN1MGT0</accession>
<reference evidence="2 3" key="1">
    <citation type="journal article" date="2019" name="Int. J. Syst. Evol. Microbiol.">
        <title>The Global Catalogue of Microorganisms (GCM) 10K type strain sequencing project: providing services to taxonomists for standard genome sequencing and annotation.</title>
        <authorList>
            <consortium name="The Broad Institute Genomics Platform"/>
            <consortium name="The Broad Institute Genome Sequencing Center for Infectious Disease"/>
            <person name="Wu L."/>
            <person name="Ma J."/>
        </authorList>
    </citation>
    <scope>NUCLEOTIDE SEQUENCE [LARGE SCALE GENOMIC DNA]</scope>
    <source>
        <strain evidence="2 3">JCM 16082</strain>
    </source>
</reference>
<dbReference type="RefSeq" id="WP_343765652.1">
    <property type="nucleotide sequence ID" value="NZ_BAAAFG010000014.1"/>
</dbReference>
<sequence length="515" mass="57189">MRYLYALCLCSLLILWSSCRNDFETEPSAGRLSFSKDTVYLDTVFSNIGSSTYNLKVYNRSDDDITIPSVRLAQGENSAYRLNVDGLAGKTFENIDILANDSIFIFVETTADINQLAANAVEFLYTDQIQFDSGNDQQEVELVTLIKDAVFLFPEVIDESTGEIELLQIGEDPDTGEGVFVEGFLLEDDELIFTNEKPYVIYGFAAVPPNKTLEVQAGARVNFHRNSGIIVANEGSLHLNGSLSTDPEALENEIIFEGDRLEPAFSEVPGQWYGIWLTAGSTDHIINHTTIKNATVSLQMDSNDGTDDPTLLIQNTQIYNSSLIGLFAQTANISAENVVINQAGINSLRINFGGTYDFKHCTIANYWNNSFRNTPALFLSDGVPEFSEELNATFSNCIIYGNENLELWIEPSGNDTAFNYVFENSLIRFNDFNNQFADNPLYDFDNPSIFTENVFNELPNFLNAQENKLQIGLDSFAREIGNPVTTTAVGDDILGVNRTLPGDAGAYQSIEFIED</sequence>
<name>A0ABN1MGT0_9FLAO</name>
<protein>
    <submittedName>
        <fullName evidence="2">Uncharacterized protein</fullName>
    </submittedName>
</protein>
<proteinExistence type="predicted"/>
<dbReference type="PROSITE" id="PS51257">
    <property type="entry name" value="PROKAR_LIPOPROTEIN"/>
    <property type="match status" value="1"/>
</dbReference>
<dbReference type="SUPFAM" id="SSF51126">
    <property type="entry name" value="Pectin lyase-like"/>
    <property type="match status" value="1"/>
</dbReference>
<feature type="signal peptide" evidence="1">
    <location>
        <begin position="1"/>
        <end position="22"/>
    </location>
</feature>
<evidence type="ECO:0000313" key="3">
    <source>
        <dbReference type="Proteomes" id="UP001500507"/>
    </source>
</evidence>
<evidence type="ECO:0000313" key="2">
    <source>
        <dbReference type="EMBL" id="GAA0872385.1"/>
    </source>
</evidence>
<dbReference type="EMBL" id="BAAAFG010000014">
    <property type="protein sequence ID" value="GAA0872385.1"/>
    <property type="molecule type" value="Genomic_DNA"/>
</dbReference>
<dbReference type="Proteomes" id="UP001500507">
    <property type="component" value="Unassembled WGS sequence"/>
</dbReference>
<keyword evidence="3" id="KW-1185">Reference proteome</keyword>
<dbReference type="InterPro" id="IPR011050">
    <property type="entry name" value="Pectin_lyase_fold/virulence"/>
</dbReference>